<dbReference type="VEuPathDB" id="FungiDB:JI435_304520"/>
<dbReference type="EMBL" id="CP069031">
    <property type="protein sequence ID" value="QRC98834.1"/>
    <property type="molecule type" value="Genomic_DNA"/>
</dbReference>
<dbReference type="AlphaFoldDB" id="A0A7U2I1Y7"/>
<organism evidence="1 2">
    <name type="scientific">Phaeosphaeria nodorum (strain SN15 / ATCC MYA-4574 / FGSC 10173)</name>
    <name type="common">Glume blotch fungus</name>
    <name type="synonym">Parastagonospora nodorum</name>
    <dbReference type="NCBI Taxonomy" id="321614"/>
    <lineage>
        <taxon>Eukaryota</taxon>
        <taxon>Fungi</taxon>
        <taxon>Dikarya</taxon>
        <taxon>Ascomycota</taxon>
        <taxon>Pezizomycotina</taxon>
        <taxon>Dothideomycetes</taxon>
        <taxon>Pleosporomycetidae</taxon>
        <taxon>Pleosporales</taxon>
        <taxon>Pleosporineae</taxon>
        <taxon>Phaeosphaeriaceae</taxon>
        <taxon>Parastagonospora</taxon>
    </lineage>
</organism>
<evidence type="ECO:0000313" key="2">
    <source>
        <dbReference type="Proteomes" id="UP000663193"/>
    </source>
</evidence>
<protein>
    <submittedName>
        <fullName evidence="1">Uncharacterized protein</fullName>
    </submittedName>
</protein>
<sequence length="93" mass="9909">MATLAERGRAAIRRYHIMLKSVVGAGYFTEVRPSLSITILIINSLRNTACSIACSIRGHAPRRGLVGFAAITMPGILTHTTQKPAAEDSSALS</sequence>
<evidence type="ECO:0000313" key="1">
    <source>
        <dbReference type="EMBL" id="QRC98834.1"/>
    </source>
</evidence>
<gene>
    <name evidence="1" type="ORF">JI435_304520</name>
</gene>
<name>A0A7U2I1Y7_PHANO</name>
<reference evidence="2" key="1">
    <citation type="journal article" date="2021" name="BMC Genomics">
        <title>Chromosome-level genome assembly and manually-curated proteome of model necrotroph Parastagonospora nodorum Sn15 reveals a genome-wide trove of candidate effector homologs, and redundancy of virulence-related functions within an accessory chromosome.</title>
        <authorList>
            <person name="Bertazzoni S."/>
            <person name="Jones D.A.B."/>
            <person name="Phan H.T."/>
            <person name="Tan K.-C."/>
            <person name="Hane J.K."/>
        </authorList>
    </citation>
    <scope>NUCLEOTIDE SEQUENCE [LARGE SCALE GENOMIC DNA]</scope>
    <source>
        <strain evidence="2">SN15 / ATCC MYA-4574 / FGSC 10173)</strain>
    </source>
</reference>
<accession>A0A7U2I1Y7</accession>
<proteinExistence type="predicted"/>
<dbReference type="Proteomes" id="UP000663193">
    <property type="component" value="Chromosome 9"/>
</dbReference>
<keyword evidence="2" id="KW-1185">Reference proteome</keyword>